<evidence type="ECO:0000256" key="1">
    <source>
        <dbReference type="SAM" id="Phobius"/>
    </source>
</evidence>
<dbReference type="HOGENOM" id="CLU_1912824_0_0_10"/>
<reference evidence="2 3" key="2">
    <citation type="submission" date="2008-04" db="EMBL/GenBank/DDBJ databases">
        <authorList>
            <person name="Fulton L."/>
            <person name="Clifton S."/>
            <person name="Fulton B."/>
            <person name="Xu J."/>
            <person name="Minx P."/>
            <person name="Pepin K.H."/>
            <person name="Johnson M."/>
            <person name="Thiruvilangam P."/>
            <person name="Bhonagiri V."/>
            <person name="Nash W.E."/>
            <person name="Mardis E.R."/>
            <person name="Wilson R.K."/>
        </authorList>
    </citation>
    <scope>NUCLEOTIDE SEQUENCE [LARGE SCALE GENOMIC DNA]</scope>
    <source>
        <strain evidence="2 3">DSM 17136</strain>
    </source>
</reference>
<organism evidence="2 3">
    <name type="scientific">Phocaeicola coprocola DSM 17136</name>
    <dbReference type="NCBI Taxonomy" id="470145"/>
    <lineage>
        <taxon>Bacteria</taxon>
        <taxon>Pseudomonadati</taxon>
        <taxon>Bacteroidota</taxon>
        <taxon>Bacteroidia</taxon>
        <taxon>Bacteroidales</taxon>
        <taxon>Bacteroidaceae</taxon>
        <taxon>Phocaeicola</taxon>
    </lineage>
</organism>
<feature type="transmembrane region" description="Helical" evidence="1">
    <location>
        <begin position="69"/>
        <end position="95"/>
    </location>
</feature>
<dbReference type="STRING" id="470145.BACCOP_00099"/>
<evidence type="ECO:0000313" key="3">
    <source>
        <dbReference type="Proteomes" id="UP000003146"/>
    </source>
</evidence>
<reference evidence="2 3" key="1">
    <citation type="submission" date="2008-04" db="EMBL/GenBank/DDBJ databases">
        <title>Draft genome sequence of Bacteroides coprocola (DSM 17136).</title>
        <authorList>
            <person name="Sudarsanam P."/>
            <person name="Ley R."/>
            <person name="Guruge J."/>
            <person name="Turnbaugh P.J."/>
            <person name="Mahowald M."/>
            <person name="Liep D."/>
            <person name="Gordon J."/>
        </authorList>
    </citation>
    <scope>NUCLEOTIDE SEQUENCE [LARGE SCALE GENOMIC DNA]</scope>
    <source>
        <strain evidence="2 3">DSM 17136</strain>
    </source>
</reference>
<accession>B3JE10</accession>
<dbReference type="RefSeq" id="WP_007565517.1">
    <property type="nucleotide sequence ID" value="NZ_DS981439.1"/>
</dbReference>
<keyword evidence="1" id="KW-0812">Transmembrane</keyword>
<gene>
    <name evidence="2" type="ORF">BACCOP_00099</name>
</gene>
<protein>
    <submittedName>
        <fullName evidence="2">Uncharacterized protein</fullName>
    </submittedName>
</protein>
<keyword evidence="1" id="KW-1133">Transmembrane helix</keyword>
<feature type="transmembrane region" description="Helical" evidence="1">
    <location>
        <begin position="101"/>
        <end position="122"/>
    </location>
</feature>
<dbReference type="OrthoDB" id="1096088at2"/>
<name>B3JE10_9BACT</name>
<dbReference type="eggNOG" id="ENOG5034583">
    <property type="taxonomic scope" value="Bacteria"/>
</dbReference>
<feature type="transmembrane region" description="Helical" evidence="1">
    <location>
        <begin position="29"/>
        <end position="49"/>
    </location>
</feature>
<dbReference type="EMBL" id="ABIY02000016">
    <property type="protein sequence ID" value="EDV02712.1"/>
    <property type="molecule type" value="Genomic_DNA"/>
</dbReference>
<keyword evidence="1" id="KW-0472">Membrane</keyword>
<dbReference type="Proteomes" id="UP000003146">
    <property type="component" value="Unassembled WGS sequence"/>
</dbReference>
<evidence type="ECO:0000313" key="2">
    <source>
        <dbReference type="EMBL" id="EDV02712.1"/>
    </source>
</evidence>
<proteinExistence type="predicted"/>
<sequence>MVPKIYYLNEASTTGICILLVLKLLFPEIIAGTWFVSAVIILMAIILYCEMNRKKEQRPLLYTMQRELFLTPFLWFYYYYEKALFIVAILCFFTDSDDSPLVMFIPFILGIYIGLKVAVNLIEYAIQKDRKN</sequence>
<comment type="caution">
    <text evidence="2">The sequence shown here is derived from an EMBL/GenBank/DDBJ whole genome shotgun (WGS) entry which is preliminary data.</text>
</comment>
<dbReference type="AlphaFoldDB" id="B3JE10"/>